<keyword evidence="2" id="KW-1185">Reference proteome</keyword>
<gene>
    <name evidence="1" type="ORF">AVEN_99821_1</name>
</gene>
<name>A0A4Y2KFV2_ARAVE</name>
<organism evidence="1 2">
    <name type="scientific">Araneus ventricosus</name>
    <name type="common">Orbweaver spider</name>
    <name type="synonym">Epeira ventricosa</name>
    <dbReference type="NCBI Taxonomy" id="182803"/>
    <lineage>
        <taxon>Eukaryota</taxon>
        <taxon>Metazoa</taxon>
        <taxon>Ecdysozoa</taxon>
        <taxon>Arthropoda</taxon>
        <taxon>Chelicerata</taxon>
        <taxon>Arachnida</taxon>
        <taxon>Araneae</taxon>
        <taxon>Araneomorphae</taxon>
        <taxon>Entelegynae</taxon>
        <taxon>Araneoidea</taxon>
        <taxon>Araneidae</taxon>
        <taxon>Araneus</taxon>
    </lineage>
</organism>
<dbReference type="SUPFAM" id="SSF56219">
    <property type="entry name" value="DNase I-like"/>
    <property type="match status" value="1"/>
</dbReference>
<dbReference type="EMBL" id="BGPR01004505">
    <property type="protein sequence ID" value="GBN00293.1"/>
    <property type="molecule type" value="Genomic_DNA"/>
</dbReference>
<comment type="caution">
    <text evidence="1">The sequence shown here is derived from an EMBL/GenBank/DDBJ whole genome shotgun (WGS) entry which is preliminary data.</text>
</comment>
<dbReference type="Proteomes" id="UP000499080">
    <property type="component" value="Unassembled WGS sequence"/>
</dbReference>
<evidence type="ECO:0008006" key="3">
    <source>
        <dbReference type="Google" id="ProtNLM"/>
    </source>
</evidence>
<dbReference type="Gene3D" id="3.60.10.10">
    <property type="entry name" value="Endonuclease/exonuclease/phosphatase"/>
    <property type="match status" value="1"/>
</dbReference>
<evidence type="ECO:0000313" key="1">
    <source>
        <dbReference type="EMBL" id="GBN00293.1"/>
    </source>
</evidence>
<sequence>MNMKTFVFPTKFFRSHMKDRDGGGLLIGIPEQLSSRIIPTNPPQNSDLEILIIKVSTDAFSSYIVNIYAPTGLDIEIVGTFLDSLTEPSFIFGDFNIAPPTLGLQKLIET</sequence>
<dbReference type="InterPro" id="IPR036691">
    <property type="entry name" value="Endo/exonu/phosph_ase_sf"/>
</dbReference>
<proteinExistence type="predicted"/>
<accession>A0A4Y2KFV2</accession>
<protein>
    <recommendedName>
        <fullName evidence="3">Endonuclease/exonuclease/phosphatase domain-containing protein</fullName>
    </recommendedName>
</protein>
<evidence type="ECO:0000313" key="2">
    <source>
        <dbReference type="Proteomes" id="UP000499080"/>
    </source>
</evidence>
<dbReference type="OrthoDB" id="8044385at2759"/>
<dbReference type="AlphaFoldDB" id="A0A4Y2KFV2"/>
<reference evidence="1 2" key="1">
    <citation type="journal article" date="2019" name="Sci. Rep.">
        <title>Orb-weaving spider Araneus ventricosus genome elucidates the spidroin gene catalogue.</title>
        <authorList>
            <person name="Kono N."/>
            <person name="Nakamura H."/>
            <person name="Ohtoshi R."/>
            <person name="Moran D.A.P."/>
            <person name="Shinohara A."/>
            <person name="Yoshida Y."/>
            <person name="Fujiwara M."/>
            <person name="Mori M."/>
            <person name="Tomita M."/>
            <person name="Arakawa K."/>
        </authorList>
    </citation>
    <scope>NUCLEOTIDE SEQUENCE [LARGE SCALE GENOMIC DNA]</scope>
</reference>